<dbReference type="Pfam" id="PF03572">
    <property type="entry name" value="Peptidase_S41"/>
    <property type="match status" value="1"/>
</dbReference>
<keyword evidence="14" id="KW-1185">Reference proteome</keyword>
<dbReference type="NCBIfam" id="TIGR00225">
    <property type="entry name" value="prc"/>
    <property type="match status" value="1"/>
</dbReference>
<evidence type="ECO:0000256" key="2">
    <source>
        <dbReference type="ARBA" id="ARBA00006857"/>
    </source>
</evidence>
<evidence type="ECO:0000259" key="12">
    <source>
        <dbReference type="PROSITE" id="PS50106"/>
    </source>
</evidence>
<dbReference type="InterPro" id="IPR015424">
    <property type="entry name" value="PyrdxlP-dep_Trfase"/>
</dbReference>
<dbReference type="InterPro" id="IPR012678">
    <property type="entry name" value="Ribosomal_uL23/eL15/eS24_sf"/>
</dbReference>
<evidence type="ECO:0000313" key="13">
    <source>
        <dbReference type="EMBL" id="KAL3772308.1"/>
    </source>
</evidence>
<dbReference type="Gene3D" id="3.40.640.10">
    <property type="entry name" value="Type I PLP-dependent aspartate aminotransferase-like (Major domain)"/>
    <property type="match status" value="1"/>
</dbReference>
<comment type="caution">
    <text evidence="13">The sequence shown here is derived from an EMBL/GenBank/DDBJ whole genome shotgun (WGS) entry which is preliminary data.</text>
</comment>
<dbReference type="AlphaFoldDB" id="A0ABD3N877"/>
<dbReference type="SMART" id="SM00228">
    <property type="entry name" value="PDZ"/>
    <property type="match status" value="1"/>
</dbReference>
<dbReference type="SMART" id="SM00245">
    <property type="entry name" value="TSPc"/>
    <property type="match status" value="1"/>
</dbReference>
<evidence type="ECO:0000256" key="5">
    <source>
        <dbReference type="ARBA" id="ARBA00022576"/>
    </source>
</evidence>
<feature type="compositionally biased region" description="Basic residues" evidence="11">
    <location>
        <begin position="169"/>
        <end position="179"/>
    </location>
</feature>
<gene>
    <name evidence="13" type="ORF">ACHAW5_004913</name>
</gene>
<evidence type="ECO:0000256" key="6">
    <source>
        <dbReference type="ARBA" id="ARBA00022679"/>
    </source>
</evidence>
<dbReference type="GO" id="GO:1990904">
    <property type="term" value="C:ribonucleoprotein complex"/>
    <property type="evidence" value="ECO:0007669"/>
    <property type="project" value="UniProtKB-KW"/>
</dbReference>
<dbReference type="NCBIfam" id="NF003269">
    <property type="entry name" value="PRK04243.1"/>
    <property type="match status" value="1"/>
</dbReference>
<proteinExistence type="inferred from homology"/>
<dbReference type="Pfam" id="PF00827">
    <property type="entry name" value="Ribosomal_L15e"/>
    <property type="match status" value="1"/>
</dbReference>
<dbReference type="InterPro" id="IPR015421">
    <property type="entry name" value="PyrdxlP-dep_Trfase_major"/>
</dbReference>
<dbReference type="InterPro" id="IPR024794">
    <property type="entry name" value="Rbsml_eL15_core_dom_sf"/>
</dbReference>
<dbReference type="InterPro" id="IPR015422">
    <property type="entry name" value="PyrdxlP-dep_Trfase_small"/>
</dbReference>
<dbReference type="PANTHER" id="PTHR11847">
    <property type="entry name" value="RIBOSOMAL PROTEIN L15"/>
    <property type="match status" value="1"/>
</dbReference>
<comment type="similarity">
    <text evidence="2 10">Belongs to the eukaryotic ribosomal protein eL15 family.</text>
</comment>
<dbReference type="PANTHER" id="PTHR11847:SF4">
    <property type="entry name" value="LARGE RIBOSOMAL SUBUNIT PROTEIN EL15"/>
    <property type="match status" value="1"/>
</dbReference>
<dbReference type="Pfam" id="PF17820">
    <property type="entry name" value="PDZ_6"/>
    <property type="match status" value="1"/>
</dbReference>
<dbReference type="SUPFAM" id="SSF52096">
    <property type="entry name" value="ClpP/crotonase"/>
    <property type="match status" value="1"/>
</dbReference>
<feature type="region of interest" description="Disordered" evidence="11">
    <location>
        <begin position="526"/>
        <end position="555"/>
    </location>
</feature>
<evidence type="ECO:0000256" key="4">
    <source>
        <dbReference type="ARBA" id="ARBA00009179"/>
    </source>
</evidence>
<dbReference type="InterPro" id="IPR001478">
    <property type="entry name" value="PDZ"/>
</dbReference>
<keyword evidence="8 10" id="KW-0689">Ribosomal protein</keyword>
<dbReference type="Pfam" id="PF00202">
    <property type="entry name" value="Aminotran_3"/>
    <property type="match status" value="1"/>
</dbReference>
<dbReference type="Gene3D" id="3.40.1120.10">
    <property type="entry name" value="Ribosomal protein l15e"/>
    <property type="match status" value="1"/>
</dbReference>
<dbReference type="Gene3D" id="2.30.42.10">
    <property type="match status" value="1"/>
</dbReference>
<dbReference type="Gene3D" id="3.90.1150.10">
    <property type="entry name" value="Aspartate Aminotransferase, domain 1"/>
    <property type="match status" value="1"/>
</dbReference>
<protein>
    <recommendedName>
        <fullName evidence="10">Ribosomal protein L15</fullName>
    </recommendedName>
</protein>
<dbReference type="GO" id="GO:0005840">
    <property type="term" value="C:ribosome"/>
    <property type="evidence" value="ECO:0007669"/>
    <property type="project" value="UniProtKB-KW"/>
</dbReference>
<reference evidence="13 14" key="1">
    <citation type="submission" date="2024-10" db="EMBL/GenBank/DDBJ databases">
        <title>Updated reference genomes for cyclostephanoid diatoms.</title>
        <authorList>
            <person name="Roberts W.R."/>
            <person name="Alverson A.J."/>
        </authorList>
    </citation>
    <scope>NUCLEOTIDE SEQUENCE [LARGE SCALE GENOMIC DNA]</scope>
    <source>
        <strain evidence="13 14">AJA276-08</strain>
    </source>
</reference>
<dbReference type="SMART" id="SM01384">
    <property type="entry name" value="Ribosomal_L15e"/>
    <property type="match status" value="1"/>
</dbReference>
<evidence type="ECO:0000256" key="9">
    <source>
        <dbReference type="ARBA" id="ARBA00023274"/>
    </source>
</evidence>
<dbReference type="InterPro" id="IPR004447">
    <property type="entry name" value="Peptidase_S41A"/>
</dbReference>
<evidence type="ECO:0000256" key="7">
    <source>
        <dbReference type="ARBA" id="ARBA00022898"/>
    </source>
</evidence>
<dbReference type="CDD" id="cd00610">
    <property type="entry name" value="OAT_like"/>
    <property type="match status" value="1"/>
</dbReference>
<dbReference type="InterPro" id="IPR036034">
    <property type="entry name" value="PDZ_sf"/>
</dbReference>
<evidence type="ECO:0000256" key="1">
    <source>
        <dbReference type="ARBA" id="ARBA00001933"/>
    </source>
</evidence>
<dbReference type="SUPFAM" id="SSF50156">
    <property type="entry name" value="PDZ domain-like"/>
    <property type="match status" value="1"/>
</dbReference>
<dbReference type="EMBL" id="JALLAZ020001581">
    <property type="protein sequence ID" value="KAL3772308.1"/>
    <property type="molecule type" value="Genomic_DNA"/>
</dbReference>
<dbReference type="Proteomes" id="UP001530315">
    <property type="component" value="Unassembled WGS sequence"/>
</dbReference>
<dbReference type="FunFam" id="3.40.1120.10:FF:000001">
    <property type="entry name" value="Ribosomal protein L15"/>
    <property type="match status" value="1"/>
</dbReference>
<keyword evidence="9 10" id="KW-0687">Ribonucleoprotein</keyword>
<dbReference type="GO" id="GO:0008483">
    <property type="term" value="F:transaminase activity"/>
    <property type="evidence" value="ECO:0007669"/>
    <property type="project" value="UniProtKB-KW"/>
</dbReference>
<dbReference type="InterPro" id="IPR041489">
    <property type="entry name" value="PDZ_6"/>
</dbReference>
<evidence type="ECO:0000313" key="14">
    <source>
        <dbReference type="Proteomes" id="UP001530315"/>
    </source>
</evidence>
<dbReference type="SUPFAM" id="SSF54189">
    <property type="entry name" value="Ribosomal proteins S24e, L23 and L15e"/>
    <property type="match status" value="1"/>
</dbReference>
<comment type="similarity">
    <text evidence="3">Belongs to the class-III pyridoxal-phosphate-dependent aminotransferase family.</text>
</comment>
<organism evidence="13 14">
    <name type="scientific">Stephanodiscus triporus</name>
    <dbReference type="NCBI Taxonomy" id="2934178"/>
    <lineage>
        <taxon>Eukaryota</taxon>
        <taxon>Sar</taxon>
        <taxon>Stramenopiles</taxon>
        <taxon>Ochrophyta</taxon>
        <taxon>Bacillariophyta</taxon>
        <taxon>Coscinodiscophyceae</taxon>
        <taxon>Thalassiosirophycidae</taxon>
        <taxon>Stephanodiscales</taxon>
        <taxon>Stephanodiscaceae</taxon>
        <taxon>Stephanodiscus</taxon>
    </lineage>
</organism>
<dbReference type="Gene3D" id="3.30.750.44">
    <property type="match status" value="1"/>
</dbReference>
<comment type="similarity">
    <text evidence="4">Belongs to the peptidase S41A family.</text>
</comment>
<comment type="cofactor">
    <cofactor evidence="1">
        <name>pyridoxal 5'-phosphate</name>
        <dbReference type="ChEBI" id="CHEBI:597326"/>
    </cofactor>
</comment>
<feature type="region of interest" description="Disordered" evidence="11">
    <location>
        <begin position="167"/>
        <end position="186"/>
    </location>
</feature>
<name>A0ABD3N877_9STRA</name>
<keyword evidence="6" id="KW-0808">Transferase</keyword>
<accession>A0ABD3N877</accession>
<feature type="domain" description="PDZ" evidence="12">
    <location>
        <begin position="626"/>
        <end position="708"/>
    </location>
</feature>
<dbReference type="FunFam" id="3.40.640.10:FF:000013">
    <property type="entry name" value="4-aminobutyrate aminotransferase"/>
    <property type="match status" value="1"/>
</dbReference>
<dbReference type="SUPFAM" id="SSF53383">
    <property type="entry name" value="PLP-dependent transferases"/>
    <property type="match status" value="1"/>
</dbReference>
<evidence type="ECO:0000256" key="10">
    <source>
        <dbReference type="RuleBase" id="RU000663"/>
    </source>
</evidence>
<dbReference type="InterPro" id="IPR005814">
    <property type="entry name" value="Aminotrans_3"/>
</dbReference>
<keyword evidence="7" id="KW-0663">Pyridoxal phosphate</keyword>
<dbReference type="CDD" id="cd07560">
    <property type="entry name" value="Peptidase_S41_CPP"/>
    <property type="match status" value="1"/>
</dbReference>
<dbReference type="InterPro" id="IPR000439">
    <property type="entry name" value="Ribosomal_eL15"/>
</dbReference>
<evidence type="ECO:0000256" key="8">
    <source>
        <dbReference type="ARBA" id="ARBA00022980"/>
    </source>
</evidence>
<dbReference type="Gene3D" id="3.90.226.10">
    <property type="entry name" value="2-enoyl-CoA Hydratase, Chain A, domain 1"/>
    <property type="match status" value="1"/>
</dbReference>
<dbReference type="InterPro" id="IPR005151">
    <property type="entry name" value="Tail-specific_protease"/>
</dbReference>
<sequence length="949" mass="103954">MGCYKYMEELWRHKQSDALRFLLRVRAWEYRQRPKITRVNRPTRTDKAHRLGYKAKQGYVVVRCGVRRGGRKRPNHRGMVFGKPKNQGINQIKFQRNLQSVAEEKVGRKFANLRVLNSYWVNQDATMKYYEVILVDPSHMKIRNDPRINWIANPVHKHRECRGLTSAGRKARGLRKSGHRANGIKGGSSRAAWLNRNMQRLKRYPCTLGSYVRTSCGKSLLDFTSGIGVVNTGHSHPVVIAAAKEQLDRIVHSQVNLGYHDKMLELTEDLLPHMPRGLDALYFGTTGAEAVENAVKMARAFTGKHAVVVFRGGYHGRTFGTMAMTTSSRIYRQKFGPLIPGIHVTPFPYEYHGITTDMAMAELEQLFKDTLHEDDCAAFLIEPVLGEGGYVPAPPDFLGRVQEFANSRKALLICDEVQTGFGRVGSLFACDSDRYADDRGCVQPDILTMAKGIASGFPLSAVATWREVADACDPGMLGGTYAGNALSCAAAVATQRVIREENMIENSKLMGERLRENLRNIQENASSKGLIGDSSSSSSSSSLHPLATVTPPGGGSAPAYDETWTLVKKYALDRTYNGQDWDEAYATYSGGLTIDDADDERVMKAVADLVSSLGDRYTRVLDREAYARIQKFDLIGVGATLMPDQTTQEIVVAAPPVSKSAADVAGLRAGDVIVAVNGMETAGRTAFDIIDQISEDPKQGTITFSVRSPGVGRDGTTRDVVMKREFPEVRDPISYRVSETRSDGTRVGYVRIAEFNSLVKPSLEAALRDLESRDVNAYVVDVRGNPGGAFQSAIEIAGLFMSDRLATDVVDGNGVDLKFRTSKDRVVVGEGDPLAIWVDGKSASASEVLAGALRDNCRAVVMGSTSFGKGLVQAVYGLKNGYGLVLTVAKYLTPGGTDINKIGIVPDVSKEEALPPVPAFVPVIGSDTSRVDFEDVTRRMAMCSVDKMS</sequence>
<dbReference type="InterPro" id="IPR029045">
    <property type="entry name" value="ClpP/crotonase-like_dom_sf"/>
</dbReference>
<evidence type="ECO:0000256" key="3">
    <source>
        <dbReference type="ARBA" id="ARBA00008954"/>
    </source>
</evidence>
<evidence type="ECO:0000256" key="11">
    <source>
        <dbReference type="SAM" id="MobiDB-lite"/>
    </source>
</evidence>
<dbReference type="PROSITE" id="PS50106">
    <property type="entry name" value="PDZ"/>
    <property type="match status" value="1"/>
</dbReference>
<keyword evidence="5" id="KW-0032">Aminotransferase</keyword>